<sequence>MVDDDGAALIRNNIAALLIACFGHADDDHADAEKTVSAVAASSVAALAATCRRANALVSPGLAAWGAGHLDATLEALESGKTMLNGALLHRGPAVEFAASAISPPSSLRAHATANGERLVRAVLATVGDATCEPCQQRALRVLTCVLMREGDDLSAMCTTGLGALLASDARGEELTKPNWNGKDIPRLGPVRRFSRDEEKEPWPTLWNSLSLPFTSVDREDGLSREDGEIVEEVFPWYELQDDEDEFAAAMMIHGQLATNLAIQWSAVEYSYKGLGAGDGVDAALTPLLEFLDVGLSIRGPRVVGTSDRRAPLIVYPHKAWHDWDLRSIAAQSALTVIRAYDSDAARDAIQDADVVWDLARLLAEDPGRAAPGRGSSEARTEARAFARRALAIHAEGGADFAVHVAAALLEAGACALKWSLDDTFSLEPPVLANHKDPDKGRLRKAIRISKKKEKRPSAAALSVLAVHDGAARTCEDAWAKAASDCVNAVNAALVTTNPSVTRAPLSKWAPLLRCGAFEALARVACDARTIAPTAAMTCATLSEFFESEPSAALWRRAQVWRFVVRATRRVAEWEPGSGLMDEFTICALLTAVTACATTRPPGSDAEAEFRDACYVLLDAAQPGGRCARAPVLPAALLLIMECCLPAPGRYHVALDPARAGPKLVKLLGNETELEPISYSRLGPEVLSRLAASREEINHYGFGCFDQTLKFDFDSADFWIALAASRKHVCSVGVAAAAALCGQVFDPDGSFDAQSQLLDAPSIVESRELSEDGEAWLRHAATAVDPLLAALRWQTPGASFAGALLGALCEHDADDAYEGDNEPLSYSLSRVLFEDVAGAVGAGRAGRFVALRTLATRGTMLDALRNEERKGRKVVGRILERRKGKNQEDSEEEESREMREARAETAEAELLALLDDEEKKEGDRKKKGNRKKGKKKGGEDEGKKKRGEDEGKKKGGEDEGKKKRGEDGSAAPAPAPALEASDDDDDDDDDLLLLARQPSKKPSSRKPASKPEPVALTAGRRAEPRRSGRVAWFDKKFHGFIKPDGGGDDLFVHGGDVGEPLKTGDRVRFDVARYRGRDKCVGVVKVGARAPAPPPAPPPPPPSESYPDEFACPISYELMQDPVIASDGHTYERSAIAAWFERRRTSPITNEDLPNLDLVPAHAMRSLIARWLETNAS</sequence>
<proteinExistence type="predicted"/>
<feature type="compositionally biased region" description="Low complexity" evidence="1">
    <location>
        <begin position="968"/>
        <end position="979"/>
    </location>
</feature>
<dbReference type="InterPro" id="IPR013083">
    <property type="entry name" value="Znf_RING/FYVE/PHD"/>
</dbReference>
<accession>A0ABR1G1X7</accession>
<dbReference type="Pfam" id="PF00313">
    <property type="entry name" value="CSD"/>
    <property type="match status" value="1"/>
</dbReference>
<feature type="domain" description="CSD" evidence="3">
    <location>
        <begin position="1025"/>
        <end position="1086"/>
    </location>
</feature>
<dbReference type="Gene3D" id="2.40.50.140">
    <property type="entry name" value="Nucleic acid-binding proteins"/>
    <property type="match status" value="1"/>
</dbReference>
<evidence type="ECO:0000259" key="3">
    <source>
        <dbReference type="PROSITE" id="PS51857"/>
    </source>
</evidence>
<name>A0ABR1G1X7_AURAN</name>
<evidence type="ECO:0000256" key="1">
    <source>
        <dbReference type="SAM" id="MobiDB-lite"/>
    </source>
</evidence>
<dbReference type="CDD" id="cd16655">
    <property type="entry name" value="RING-Ubox_WDSUB1-like"/>
    <property type="match status" value="1"/>
</dbReference>
<dbReference type="PANTHER" id="PTHR46573:SF1">
    <property type="entry name" value="WD REPEAT, SAM AND U-BOX DOMAIN-CONTAINING PROTEIN 1"/>
    <property type="match status" value="1"/>
</dbReference>
<feature type="compositionally biased region" description="Pro residues" evidence="1">
    <location>
        <begin position="1091"/>
        <end position="1104"/>
    </location>
</feature>
<dbReference type="InterPro" id="IPR052085">
    <property type="entry name" value="WD-SAM-U-box"/>
</dbReference>
<feature type="compositionally biased region" description="Acidic residues" evidence="1">
    <location>
        <begin position="980"/>
        <end position="991"/>
    </location>
</feature>
<dbReference type="Gene3D" id="3.30.40.10">
    <property type="entry name" value="Zinc/RING finger domain, C3HC4 (zinc finger)"/>
    <property type="match status" value="1"/>
</dbReference>
<dbReference type="CDD" id="cd04458">
    <property type="entry name" value="CSP_CDS"/>
    <property type="match status" value="1"/>
</dbReference>
<keyword evidence="5" id="KW-1185">Reference proteome</keyword>
<feature type="compositionally biased region" description="Basic and acidic residues" evidence="1">
    <location>
        <begin position="936"/>
        <end position="967"/>
    </location>
</feature>
<dbReference type="PROSITE" id="PS51698">
    <property type="entry name" value="U_BOX"/>
    <property type="match status" value="1"/>
</dbReference>
<dbReference type="PROSITE" id="PS51857">
    <property type="entry name" value="CSD_2"/>
    <property type="match status" value="1"/>
</dbReference>
<feature type="domain" description="U-box" evidence="2">
    <location>
        <begin position="1105"/>
        <end position="1177"/>
    </location>
</feature>
<dbReference type="Pfam" id="PF04564">
    <property type="entry name" value="U-box"/>
    <property type="match status" value="1"/>
</dbReference>
<dbReference type="EMBL" id="JBBJCI010000142">
    <property type="protein sequence ID" value="KAK7242544.1"/>
    <property type="molecule type" value="Genomic_DNA"/>
</dbReference>
<dbReference type="SMART" id="SM00357">
    <property type="entry name" value="CSP"/>
    <property type="match status" value="1"/>
</dbReference>
<evidence type="ECO:0000259" key="2">
    <source>
        <dbReference type="PROSITE" id="PS51698"/>
    </source>
</evidence>
<dbReference type="InterPro" id="IPR012340">
    <property type="entry name" value="NA-bd_OB-fold"/>
</dbReference>
<comment type="caution">
    <text evidence="4">The sequence shown here is derived from an EMBL/GenBank/DDBJ whole genome shotgun (WGS) entry which is preliminary data.</text>
</comment>
<dbReference type="SUPFAM" id="SSF50249">
    <property type="entry name" value="Nucleic acid-binding proteins"/>
    <property type="match status" value="1"/>
</dbReference>
<feature type="compositionally biased region" description="Basic and acidic residues" evidence="1">
    <location>
        <begin position="896"/>
        <end position="905"/>
    </location>
</feature>
<feature type="compositionally biased region" description="Basic and acidic residues" evidence="1">
    <location>
        <begin position="1020"/>
        <end position="1029"/>
    </location>
</feature>
<gene>
    <name evidence="4" type="ORF">SO694_00017484</name>
</gene>
<feature type="region of interest" description="Disordered" evidence="1">
    <location>
        <begin position="880"/>
        <end position="1029"/>
    </location>
</feature>
<dbReference type="InterPro" id="IPR011129">
    <property type="entry name" value="CSD"/>
</dbReference>
<organism evidence="4 5">
    <name type="scientific">Aureococcus anophagefferens</name>
    <name type="common">Harmful bloom alga</name>
    <dbReference type="NCBI Taxonomy" id="44056"/>
    <lineage>
        <taxon>Eukaryota</taxon>
        <taxon>Sar</taxon>
        <taxon>Stramenopiles</taxon>
        <taxon>Ochrophyta</taxon>
        <taxon>Pelagophyceae</taxon>
        <taxon>Pelagomonadales</taxon>
        <taxon>Pelagomonadaceae</taxon>
        <taxon>Aureococcus</taxon>
    </lineage>
</organism>
<protein>
    <recommendedName>
        <fullName evidence="6">RING-type E3 ubiquitin transferase</fullName>
    </recommendedName>
</protein>
<feature type="compositionally biased region" description="Basic residues" evidence="1">
    <location>
        <begin position="925"/>
        <end position="935"/>
    </location>
</feature>
<reference evidence="4 5" key="1">
    <citation type="submission" date="2024-03" db="EMBL/GenBank/DDBJ databases">
        <title>Aureococcus anophagefferens CCMP1851 and Kratosvirus quantuckense: Draft genome of a second virus-susceptible host strain in the model system.</title>
        <authorList>
            <person name="Chase E."/>
            <person name="Truchon A.R."/>
            <person name="Schepens W."/>
            <person name="Wilhelm S.W."/>
        </authorList>
    </citation>
    <scope>NUCLEOTIDE SEQUENCE [LARGE SCALE GENOMIC DNA]</scope>
    <source>
        <strain evidence="4 5">CCMP1851</strain>
    </source>
</reference>
<dbReference type="InterPro" id="IPR003613">
    <property type="entry name" value="Ubox_domain"/>
</dbReference>
<dbReference type="SUPFAM" id="SSF57850">
    <property type="entry name" value="RING/U-box"/>
    <property type="match status" value="1"/>
</dbReference>
<dbReference type="PANTHER" id="PTHR46573">
    <property type="entry name" value="WD REPEAT, SAM AND U-BOX DOMAIN-CONTAINING PROTEIN 1"/>
    <property type="match status" value="1"/>
</dbReference>
<dbReference type="InterPro" id="IPR002059">
    <property type="entry name" value="CSP_DNA-bd"/>
</dbReference>
<feature type="compositionally biased region" description="Basic residues" evidence="1">
    <location>
        <begin position="998"/>
        <end position="1008"/>
    </location>
</feature>
<evidence type="ECO:0008006" key="6">
    <source>
        <dbReference type="Google" id="ProtNLM"/>
    </source>
</evidence>
<evidence type="ECO:0000313" key="4">
    <source>
        <dbReference type="EMBL" id="KAK7242544.1"/>
    </source>
</evidence>
<dbReference type="SMART" id="SM00504">
    <property type="entry name" value="Ubox"/>
    <property type="match status" value="1"/>
</dbReference>
<dbReference type="Proteomes" id="UP001363151">
    <property type="component" value="Unassembled WGS sequence"/>
</dbReference>
<evidence type="ECO:0000313" key="5">
    <source>
        <dbReference type="Proteomes" id="UP001363151"/>
    </source>
</evidence>
<feature type="region of interest" description="Disordered" evidence="1">
    <location>
        <begin position="1088"/>
        <end position="1108"/>
    </location>
</feature>